<dbReference type="EMBL" id="CM039176">
    <property type="protein sequence ID" value="KAH9715350.1"/>
    <property type="molecule type" value="Genomic_DNA"/>
</dbReference>
<name>A0ACB8JD16_CITSI</name>
<evidence type="ECO:0000313" key="1">
    <source>
        <dbReference type="EMBL" id="KAH9715350.1"/>
    </source>
</evidence>
<proteinExistence type="predicted"/>
<keyword evidence="2" id="KW-1185">Reference proteome</keyword>
<accession>A0ACB8JD16</accession>
<keyword evidence="1" id="KW-0560">Oxidoreductase</keyword>
<keyword evidence="1" id="KW-0223">Dioxygenase</keyword>
<gene>
    <name evidence="1" type="ORF">KPL71_021022</name>
</gene>
<organism evidence="1 2">
    <name type="scientific">Citrus sinensis</name>
    <name type="common">Sweet orange</name>
    <name type="synonym">Citrus aurantium var. sinensis</name>
    <dbReference type="NCBI Taxonomy" id="2711"/>
    <lineage>
        <taxon>Eukaryota</taxon>
        <taxon>Viridiplantae</taxon>
        <taxon>Streptophyta</taxon>
        <taxon>Embryophyta</taxon>
        <taxon>Tracheophyta</taxon>
        <taxon>Spermatophyta</taxon>
        <taxon>Magnoliopsida</taxon>
        <taxon>eudicotyledons</taxon>
        <taxon>Gunneridae</taxon>
        <taxon>Pentapetalae</taxon>
        <taxon>rosids</taxon>
        <taxon>malvids</taxon>
        <taxon>Sapindales</taxon>
        <taxon>Rutaceae</taxon>
        <taxon>Aurantioideae</taxon>
        <taxon>Citrus</taxon>
    </lineage>
</organism>
<sequence>MAGAEVFLSKRVQEMILNGEKPPAPYICRDGDSIQEVSAPLSPVPIIDLSLLSSSTPYAKQEELQKLRSALSSWGCFQAIGHGIPTTFLDKIRQVTREYFEQPMDEKKKQAKGVEEFEGYGADPTPEEGQFLDWSDRLFLDVYPKDQRKPQFWPERPESFRLCLLAGVGVRSVDSSHSSVYFLKMGREWESHSVGPTHFWSGEWEWDSHWGRGLIEEYSFKIKTVTEITSKAMAKSLKLEENCFLNQFGNQSQYQARFNYYAHCQRPDLVLGLKPHSDGTGYTIVLQDEEGLQVLKDEQWFTVPKISEAVLVLMGDQMEIMTNGIFKSPVHRVVTSAEKERFSVVVFYAPELNKEIGPENGLINEECPRLFKNMKDYANIHWEYYQKGQRALHTAKG</sequence>
<protein>
    <submittedName>
        <fullName evidence="1">Fe2OG dioxygenase domain-containing protein</fullName>
    </submittedName>
</protein>
<dbReference type="Proteomes" id="UP000829398">
    <property type="component" value="Chromosome 7"/>
</dbReference>
<comment type="caution">
    <text evidence="1">The sequence shown here is derived from an EMBL/GenBank/DDBJ whole genome shotgun (WGS) entry which is preliminary data.</text>
</comment>
<evidence type="ECO:0000313" key="2">
    <source>
        <dbReference type="Proteomes" id="UP000829398"/>
    </source>
</evidence>
<reference evidence="2" key="1">
    <citation type="journal article" date="2023" name="Hortic. Res.">
        <title>A chromosome-level phased genome enabling allele-level studies in sweet orange: a case study on citrus Huanglongbing tolerance.</title>
        <authorList>
            <person name="Wu B."/>
            <person name="Yu Q."/>
            <person name="Deng Z."/>
            <person name="Duan Y."/>
            <person name="Luo F."/>
            <person name="Gmitter F. Jr."/>
        </authorList>
    </citation>
    <scope>NUCLEOTIDE SEQUENCE [LARGE SCALE GENOMIC DNA]</scope>
    <source>
        <strain evidence="2">cv. Valencia</strain>
    </source>
</reference>